<protein>
    <submittedName>
        <fullName evidence="2">Uncharacterized protein</fullName>
    </submittedName>
</protein>
<gene>
    <name evidence="2" type="ORF">D3272_03225</name>
</gene>
<dbReference type="EMBL" id="QYBC01000002">
    <property type="protein sequence ID" value="RYB07099.1"/>
    <property type="molecule type" value="Genomic_DNA"/>
</dbReference>
<proteinExistence type="predicted"/>
<accession>A0A4Q2RKJ0</accession>
<dbReference type="AlphaFoldDB" id="A0A4Q2RKJ0"/>
<dbReference type="Proteomes" id="UP000289411">
    <property type="component" value="Unassembled WGS sequence"/>
</dbReference>
<evidence type="ECO:0000313" key="3">
    <source>
        <dbReference type="Proteomes" id="UP000289411"/>
    </source>
</evidence>
<reference evidence="2 3" key="2">
    <citation type="submission" date="2019-02" db="EMBL/GenBank/DDBJ databases">
        <title>'Lichenibacterium ramalinii' gen. nov. sp. nov., 'Lichenibacterium minor' gen. nov. sp. nov.</title>
        <authorList>
            <person name="Pankratov T."/>
        </authorList>
    </citation>
    <scope>NUCLEOTIDE SEQUENCE [LARGE SCALE GENOMIC DNA]</scope>
    <source>
        <strain evidence="2 3">RmlP001</strain>
    </source>
</reference>
<feature type="region of interest" description="Disordered" evidence="1">
    <location>
        <begin position="1"/>
        <end position="20"/>
    </location>
</feature>
<keyword evidence="3" id="KW-1185">Reference proteome</keyword>
<organism evidence="2 3">
    <name type="scientific">Lichenibacterium ramalinae</name>
    <dbReference type="NCBI Taxonomy" id="2316527"/>
    <lineage>
        <taxon>Bacteria</taxon>
        <taxon>Pseudomonadati</taxon>
        <taxon>Pseudomonadota</taxon>
        <taxon>Alphaproteobacteria</taxon>
        <taxon>Hyphomicrobiales</taxon>
        <taxon>Lichenihabitantaceae</taxon>
        <taxon>Lichenibacterium</taxon>
    </lineage>
</organism>
<name>A0A4Q2RKJ0_9HYPH</name>
<evidence type="ECO:0000313" key="2">
    <source>
        <dbReference type="EMBL" id="RYB07099.1"/>
    </source>
</evidence>
<comment type="caution">
    <text evidence="2">The sequence shown here is derived from an EMBL/GenBank/DDBJ whole genome shotgun (WGS) entry which is preliminary data.</text>
</comment>
<dbReference type="RefSeq" id="WP_129217643.1">
    <property type="nucleotide sequence ID" value="NZ_QYBC01000002.1"/>
</dbReference>
<evidence type="ECO:0000256" key="1">
    <source>
        <dbReference type="SAM" id="MobiDB-lite"/>
    </source>
</evidence>
<sequence>MTRPPEVPTVAGAPAASRPALDRARQDLLAAFDAKRDADRRFLAAFAAYEATADACRSVIRARDTDPPAHRTGL</sequence>
<reference evidence="2 3" key="1">
    <citation type="submission" date="2018-09" db="EMBL/GenBank/DDBJ databases">
        <authorList>
            <person name="Grouzdev D.S."/>
            <person name="Krutkina M.S."/>
        </authorList>
    </citation>
    <scope>NUCLEOTIDE SEQUENCE [LARGE SCALE GENOMIC DNA]</scope>
    <source>
        <strain evidence="2 3">RmlP001</strain>
    </source>
</reference>